<keyword evidence="4 8" id="KW-1133">Transmembrane helix</keyword>
<gene>
    <name evidence="11" type="ORF">EAG_10181</name>
</gene>
<evidence type="ECO:0000313" key="12">
    <source>
        <dbReference type="Proteomes" id="UP000000311"/>
    </source>
</evidence>
<dbReference type="InterPro" id="IPR057089">
    <property type="entry name" value="C2_TIP"/>
</dbReference>
<name>E1ZVK4_CAMFO</name>
<dbReference type="OMA" id="FINMSIY"/>
<accession>E1ZVK4</accession>
<dbReference type="InterPro" id="IPR024881">
    <property type="entry name" value="Tip"/>
</dbReference>
<dbReference type="GO" id="GO:0005886">
    <property type="term" value="C:plasma membrane"/>
    <property type="evidence" value="ECO:0007669"/>
    <property type="project" value="TreeGrafter"/>
</dbReference>
<dbReference type="Proteomes" id="UP000000311">
    <property type="component" value="Unassembled WGS sequence"/>
</dbReference>
<evidence type="ECO:0000256" key="1">
    <source>
        <dbReference type="ARBA" id="ARBA00004479"/>
    </source>
</evidence>
<keyword evidence="3 8" id="KW-0812">Transmembrane</keyword>
<dbReference type="AlphaFoldDB" id="E1ZVK4"/>
<evidence type="ECO:0000256" key="3">
    <source>
        <dbReference type="ARBA" id="ARBA00022692"/>
    </source>
</evidence>
<evidence type="ECO:0000256" key="5">
    <source>
        <dbReference type="ARBA" id="ARBA00023136"/>
    </source>
</evidence>
<evidence type="ECO:0000256" key="8">
    <source>
        <dbReference type="SAM" id="Phobius"/>
    </source>
</evidence>
<dbReference type="PANTHER" id="PTHR13412:SF0">
    <property type="entry name" value="T-CELL IMMUNOMODULATORY PROTEIN"/>
    <property type="match status" value="1"/>
</dbReference>
<reference evidence="11 12" key="1">
    <citation type="journal article" date="2010" name="Science">
        <title>Genomic comparison of the ants Camponotus floridanus and Harpegnathos saltator.</title>
        <authorList>
            <person name="Bonasio R."/>
            <person name="Zhang G."/>
            <person name="Ye C."/>
            <person name="Mutti N.S."/>
            <person name="Fang X."/>
            <person name="Qin N."/>
            <person name="Donahue G."/>
            <person name="Yang P."/>
            <person name="Li Q."/>
            <person name="Li C."/>
            <person name="Zhang P."/>
            <person name="Huang Z."/>
            <person name="Berger S.L."/>
            <person name="Reinberg D."/>
            <person name="Wang J."/>
            <person name="Liebig J."/>
        </authorList>
    </citation>
    <scope>NUCLEOTIDE SEQUENCE [LARGE SCALE GENOMIC DNA]</scope>
    <source>
        <strain evidence="12">C129</strain>
    </source>
</reference>
<keyword evidence="6" id="KW-0325">Glycoprotein</keyword>
<evidence type="ECO:0000313" key="11">
    <source>
        <dbReference type="EMBL" id="EFN74773.1"/>
    </source>
</evidence>
<feature type="region of interest" description="Disordered" evidence="7">
    <location>
        <begin position="714"/>
        <end position="757"/>
    </location>
</feature>
<dbReference type="Gene3D" id="2.130.10.130">
    <property type="entry name" value="Integrin alpha, N-terminal"/>
    <property type="match status" value="1"/>
</dbReference>
<dbReference type="SUPFAM" id="SSF69318">
    <property type="entry name" value="Integrin alpha N-terminal domain"/>
    <property type="match status" value="1"/>
</dbReference>
<evidence type="ECO:0000256" key="6">
    <source>
        <dbReference type="ARBA" id="ARBA00023180"/>
    </source>
</evidence>
<evidence type="ECO:0000256" key="4">
    <source>
        <dbReference type="ARBA" id="ARBA00022989"/>
    </source>
</evidence>
<dbReference type="EMBL" id="GL434548">
    <property type="protein sequence ID" value="EFN74773.1"/>
    <property type="molecule type" value="Genomic_DNA"/>
</dbReference>
<evidence type="ECO:0000256" key="9">
    <source>
        <dbReference type="SAM" id="SignalP"/>
    </source>
</evidence>
<feature type="signal peptide" evidence="9">
    <location>
        <begin position="1"/>
        <end position="19"/>
    </location>
</feature>
<dbReference type="OrthoDB" id="7694745at2759"/>
<keyword evidence="9" id="KW-0732">Signal</keyword>
<dbReference type="FunCoup" id="E1ZVK4">
    <property type="interactions" value="508"/>
</dbReference>
<dbReference type="Pfam" id="PF23122">
    <property type="entry name" value="C2_ITFG1"/>
    <property type="match status" value="1"/>
</dbReference>
<keyword evidence="5 8" id="KW-0472">Membrane</keyword>
<comment type="similarity">
    <text evidence="2">Belongs to the TIP family.</text>
</comment>
<protein>
    <submittedName>
        <fullName evidence="11">T-cell immunomodulatory protein</fullName>
    </submittedName>
</protein>
<dbReference type="InterPro" id="IPR028994">
    <property type="entry name" value="Integrin_alpha_N"/>
</dbReference>
<feature type="transmembrane region" description="Helical" evidence="8">
    <location>
        <begin position="551"/>
        <end position="575"/>
    </location>
</feature>
<evidence type="ECO:0000256" key="2">
    <source>
        <dbReference type="ARBA" id="ARBA00006496"/>
    </source>
</evidence>
<feature type="domain" description="T-cell immunomodulatory protein TIP C2" evidence="10">
    <location>
        <begin position="451"/>
        <end position="545"/>
    </location>
</feature>
<dbReference type="PANTHER" id="PTHR13412">
    <property type="entry name" value="T-CELL IMMUNOMODULATORY PROTEIN HOMOLOG"/>
    <property type="match status" value="1"/>
</dbReference>
<keyword evidence="12" id="KW-1185">Reference proteome</keyword>
<dbReference type="InParanoid" id="E1ZVK4"/>
<sequence>MLSIQTLVYLIVLVTVARCSDITPAVFGNVLDGMPAAFGDFNSDELTDVFMLRGKPGDSPRTVEIFLAADQEPLLRPAPHLNCSFKNNVTSVVPGDFDGDVFMDILVTTFNRTDKLTYVHILWGGNGHLNCSNESLPLIKMRDQPLALDYNQDMIIDLFGVDQNNNRTFWIFNEDRTPPTPLKMESKDKLKFESVRIPHSNAFLDLNNDFLSDLVVTTKKSFEIWFGTEIGGFEFSHYIHLPYNALIDQNKTEFGQTLYLDIELTGKMALLLPLCFNEECTNCTIMMYQNSSWHNLEVNFRDLNNVMWGFVKPNGHRYTETITLRGGDFNMDGYPDLLATLQSSSGKQSFLLQNVACKTCTGFNRTFEVKWQALNPFYNETAMAVFYDFYQDGILDVILVEYDKTSNSYRTAAFKNSLDYDANFVKVMVLTGRTNSMYPISPGSLGKKKRTYGTNLPGPSIAYRTTTQDGSPRNAIAAQLPQSAHFSLNLPYTTFGLGRTPNFVDALTIGVGGKSREWPQIIPNSQMVVIPNPIAEPSRWKAQLFVTPSKLILLSAAALTGTCGLITAIILGLYWKERREDKIEKLQEAHRFHFDAMNDLTTSKSISPFRLSKYFLRSWSQCSNTKVSESRKSLDYISLKISQGMDQMKEDIARELSITDHLTKLGSKIGLLLQRYLELEEGLIELVRMNHNTKNARIETPADINEEVKNILAATRKKQSQQQQSDHSRTSRKLRISTNTSIGLKEPHNPITSSKFLTSQSYDITDLSNVTMSEKQERPRTPIYPEVQLLNDSRPTETYTKPIGFRPSWKCET</sequence>
<comment type="subcellular location">
    <subcellularLocation>
        <location evidence="1">Membrane</location>
        <topology evidence="1">Single-pass type I membrane protein</topology>
    </subcellularLocation>
</comment>
<evidence type="ECO:0000259" key="10">
    <source>
        <dbReference type="Pfam" id="PF23122"/>
    </source>
</evidence>
<organism evidence="12">
    <name type="scientific">Camponotus floridanus</name>
    <name type="common">Florida carpenter ant</name>
    <dbReference type="NCBI Taxonomy" id="104421"/>
    <lineage>
        <taxon>Eukaryota</taxon>
        <taxon>Metazoa</taxon>
        <taxon>Ecdysozoa</taxon>
        <taxon>Arthropoda</taxon>
        <taxon>Hexapoda</taxon>
        <taxon>Insecta</taxon>
        <taxon>Pterygota</taxon>
        <taxon>Neoptera</taxon>
        <taxon>Endopterygota</taxon>
        <taxon>Hymenoptera</taxon>
        <taxon>Apocrita</taxon>
        <taxon>Aculeata</taxon>
        <taxon>Formicoidea</taxon>
        <taxon>Formicidae</taxon>
        <taxon>Formicinae</taxon>
        <taxon>Camponotus</taxon>
    </lineage>
</organism>
<feature type="chain" id="PRO_5003156728" evidence="9">
    <location>
        <begin position="20"/>
        <end position="813"/>
    </location>
</feature>
<proteinExistence type="inferred from homology"/>
<evidence type="ECO:0000256" key="7">
    <source>
        <dbReference type="SAM" id="MobiDB-lite"/>
    </source>
</evidence>
<dbReference type="STRING" id="104421.E1ZVK4"/>